<dbReference type="PANTHER" id="PTHR37534:SF46">
    <property type="entry name" value="ZN(II)2CYS6 TRANSCRIPTION FACTOR (EUROFUNG)"/>
    <property type="match status" value="1"/>
</dbReference>
<keyword evidence="5" id="KW-0539">Nucleus</keyword>
<evidence type="ECO:0000313" key="9">
    <source>
        <dbReference type="Proteomes" id="UP000234585"/>
    </source>
</evidence>
<dbReference type="OrthoDB" id="2015447at2759"/>
<dbReference type="GO" id="GO:0009893">
    <property type="term" value="P:positive regulation of metabolic process"/>
    <property type="evidence" value="ECO:0007669"/>
    <property type="project" value="UniProtKB-ARBA"/>
</dbReference>
<dbReference type="Pfam" id="PF00172">
    <property type="entry name" value="Zn_clus"/>
    <property type="match status" value="1"/>
</dbReference>
<dbReference type="GO" id="GO:0005634">
    <property type="term" value="C:nucleus"/>
    <property type="evidence" value="ECO:0007669"/>
    <property type="project" value="UniProtKB-SubCell"/>
</dbReference>
<evidence type="ECO:0000313" key="8">
    <source>
        <dbReference type="EMBL" id="PLB39137.1"/>
    </source>
</evidence>
<evidence type="ECO:0000256" key="3">
    <source>
        <dbReference type="ARBA" id="ARBA00023125"/>
    </source>
</evidence>
<dbReference type="Gene3D" id="4.10.240.10">
    <property type="entry name" value="Zn(2)-C6 fungal-type DNA-binding domain"/>
    <property type="match status" value="1"/>
</dbReference>
<evidence type="ECO:0000256" key="2">
    <source>
        <dbReference type="ARBA" id="ARBA00023015"/>
    </source>
</evidence>
<protein>
    <submittedName>
        <fullName evidence="8">Fungal-specific transcription factor domain-domain-containing protein</fullName>
    </submittedName>
</protein>
<feature type="domain" description="Zn(2)-C6 fungal-type" evidence="7">
    <location>
        <begin position="10"/>
        <end position="38"/>
    </location>
</feature>
<keyword evidence="3" id="KW-0238">DNA-binding</keyword>
<dbReference type="GO" id="GO:0003677">
    <property type="term" value="F:DNA binding"/>
    <property type="evidence" value="ECO:0007669"/>
    <property type="project" value="UniProtKB-KW"/>
</dbReference>
<proteinExistence type="predicted"/>
<comment type="subcellular location">
    <subcellularLocation>
        <location evidence="1">Nucleus</location>
    </subcellularLocation>
</comment>
<sequence>MSTSQLSGRACKTCRRRGRRCDRRLPACGTCESNALTCEGYLLRWSGLASRGRLAGKTVPVSSGSGEKRQKRSRHAQRGPSSQAPPPVCSIDSSAAEPTAGPTAERRRDNHDSQPSNEVTRNDDSTAPRPVEFSLWDIDADSQIDPLLCTTPPEEPDHALLDSGILDPAPDFNMPCDAPIESELSSYSKLSLFFGLDLLRIPVELNFILEYHLCEVVPKLCVDNYAPENPYRDYIFPLATEVPSLLYACAALAACHFNTRLGTTQFLPEFLRFKGKAMKRLQEDLYSESRAKHPATIATILMLCLCDICQGGFSNFESHFWGAKKLIELRDSERTLGCFVEQYLVWLDIMAAASHSRQPVFSSQDVEGFLNGSGRNWSFDVFPCTSEQFQLVCEAVRLYKGECIAESPSPETLHQVEEIKQRLLQSPAQSDRGKHWFHLTEAYRYAILLYVIRLFQCETDEYEIDWLASSVFYHARSTPPASGWSDQLLWPLFHAGLETRDSERHEWLRERARCMQTSGGFGNVQSALNILEGVWASERSTKYLDLMLGSGNVNLLLI</sequence>
<dbReference type="SMART" id="SM00066">
    <property type="entry name" value="GAL4"/>
    <property type="match status" value="1"/>
</dbReference>
<dbReference type="STRING" id="41067.A0A2I2FEU4"/>
<evidence type="ECO:0000256" key="6">
    <source>
        <dbReference type="SAM" id="MobiDB-lite"/>
    </source>
</evidence>
<dbReference type="InterPro" id="IPR001138">
    <property type="entry name" value="Zn2Cys6_DnaBD"/>
</dbReference>
<keyword evidence="2" id="KW-0805">Transcription regulation</keyword>
<dbReference type="GeneID" id="36524386"/>
<evidence type="ECO:0000259" key="7">
    <source>
        <dbReference type="PROSITE" id="PS50048"/>
    </source>
</evidence>
<organism evidence="8 9">
    <name type="scientific">Aspergillus candidus</name>
    <dbReference type="NCBI Taxonomy" id="41067"/>
    <lineage>
        <taxon>Eukaryota</taxon>
        <taxon>Fungi</taxon>
        <taxon>Dikarya</taxon>
        <taxon>Ascomycota</taxon>
        <taxon>Pezizomycotina</taxon>
        <taxon>Eurotiomycetes</taxon>
        <taxon>Eurotiomycetidae</taxon>
        <taxon>Eurotiales</taxon>
        <taxon>Aspergillaceae</taxon>
        <taxon>Aspergillus</taxon>
        <taxon>Aspergillus subgen. Circumdati</taxon>
    </lineage>
</organism>
<dbReference type="Pfam" id="PF11951">
    <property type="entry name" value="Fungal_trans_2"/>
    <property type="match status" value="1"/>
</dbReference>
<dbReference type="SUPFAM" id="SSF57701">
    <property type="entry name" value="Zn2/Cys6 DNA-binding domain"/>
    <property type="match status" value="1"/>
</dbReference>
<dbReference type="GO" id="GO:0000981">
    <property type="term" value="F:DNA-binding transcription factor activity, RNA polymerase II-specific"/>
    <property type="evidence" value="ECO:0007669"/>
    <property type="project" value="InterPro"/>
</dbReference>
<gene>
    <name evidence="8" type="ORF">BDW47DRAFT_131020</name>
</gene>
<accession>A0A2I2FEU4</accession>
<name>A0A2I2FEU4_ASPCN</name>
<evidence type="ECO:0000256" key="4">
    <source>
        <dbReference type="ARBA" id="ARBA00023163"/>
    </source>
</evidence>
<feature type="region of interest" description="Disordered" evidence="6">
    <location>
        <begin position="53"/>
        <end position="129"/>
    </location>
</feature>
<dbReference type="InterPro" id="IPR036864">
    <property type="entry name" value="Zn2-C6_fun-type_DNA-bd_sf"/>
</dbReference>
<dbReference type="GO" id="GO:0008270">
    <property type="term" value="F:zinc ion binding"/>
    <property type="evidence" value="ECO:0007669"/>
    <property type="project" value="InterPro"/>
</dbReference>
<keyword evidence="9" id="KW-1185">Reference proteome</keyword>
<dbReference type="AlphaFoldDB" id="A0A2I2FEU4"/>
<keyword evidence="4" id="KW-0804">Transcription</keyword>
<dbReference type="PROSITE" id="PS50048">
    <property type="entry name" value="ZN2_CY6_FUNGAL_2"/>
    <property type="match status" value="1"/>
</dbReference>
<evidence type="ECO:0000256" key="5">
    <source>
        <dbReference type="ARBA" id="ARBA00023242"/>
    </source>
</evidence>
<reference evidence="8 9" key="1">
    <citation type="submission" date="2017-12" db="EMBL/GenBank/DDBJ databases">
        <authorList>
            <consortium name="DOE Joint Genome Institute"/>
            <person name="Haridas S."/>
            <person name="Kjaerbolling I."/>
            <person name="Vesth T.C."/>
            <person name="Frisvad J.C."/>
            <person name="Nybo J.L."/>
            <person name="Theobald S."/>
            <person name="Kuo A."/>
            <person name="Bowyer P."/>
            <person name="Matsuda Y."/>
            <person name="Mondo S."/>
            <person name="Lyhne E.K."/>
            <person name="Kogle M.E."/>
            <person name="Clum A."/>
            <person name="Lipzen A."/>
            <person name="Salamov A."/>
            <person name="Ngan C.Y."/>
            <person name="Daum C."/>
            <person name="Chiniquy J."/>
            <person name="Barry K."/>
            <person name="LaButti K."/>
            <person name="Simmons B.A."/>
            <person name="Magnuson J.K."/>
            <person name="Mortensen U.H."/>
            <person name="Larsen T.O."/>
            <person name="Grigoriev I.V."/>
            <person name="Baker S.E."/>
            <person name="Andersen M.R."/>
            <person name="Nordberg H.P."/>
            <person name="Cantor M.N."/>
            <person name="Hua S.X."/>
        </authorList>
    </citation>
    <scope>NUCLEOTIDE SEQUENCE [LARGE SCALE GENOMIC DNA]</scope>
    <source>
        <strain evidence="8 9">CBS 102.13</strain>
    </source>
</reference>
<dbReference type="InterPro" id="IPR021858">
    <property type="entry name" value="Fun_TF"/>
</dbReference>
<dbReference type="EMBL" id="KZ559131">
    <property type="protein sequence ID" value="PLB39137.1"/>
    <property type="molecule type" value="Genomic_DNA"/>
</dbReference>
<dbReference type="Proteomes" id="UP000234585">
    <property type="component" value="Unassembled WGS sequence"/>
</dbReference>
<evidence type="ECO:0000256" key="1">
    <source>
        <dbReference type="ARBA" id="ARBA00004123"/>
    </source>
</evidence>
<dbReference type="PANTHER" id="PTHR37534">
    <property type="entry name" value="TRANSCRIPTIONAL ACTIVATOR PROTEIN UGA3"/>
    <property type="match status" value="1"/>
</dbReference>
<dbReference type="RefSeq" id="XP_024673149.1">
    <property type="nucleotide sequence ID" value="XM_024817226.1"/>
</dbReference>